<keyword evidence="3" id="KW-0067">ATP-binding</keyword>
<reference evidence="3 4" key="1">
    <citation type="submission" date="2023-03" db="EMBL/GenBank/DDBJ databases">
        <title>Isolation and description of six Streptomyces strains from soil environments, able to metabolize different microbial glucans.</title>
        <authorList>
            <person name="Widen T."/>
            <person name="Larsbrink J."/>
        </authorList>
    </citation>
    <scope>NUCLEOTIDE SEQUENCE [LARGE SCALE GENOMIC DNA]</scope>
    <source>
        <strain evidence="3 4">Mut2</strain>
    </source>
</reference>
<dbReference type="InterPro" id="IPR050267">
    <property type="entry name" value="Anti-sigma-factor_SerPK"/>
</dbReference>
<proteinExistence type="predicted"/>
<organism evidence="3 4">
    <name type="scientific">Streptomyces laculatispora</name>
    <dbReference type="NCBI Taxonomy" id="887464"/>
    <lineage>
        <taxon>Bacteria</taxon>
        <taxon>Bacillati</taxon>
        <taxon>Actinomycetota</taxon>
        <taxon>Actinomycetes</taxon>
        <taxon>Kitasatosporales</taxon>
        <taxon>Streptomycetaceae</taxon>
        <taxon>Streptomyces</taxon>
    </lineage>
</organism>
<keyword evidence="1" id="KW-0418">Kinase</keyword>
<dbReference type="Proteomes" id="UP001229952">
    <property type="component" value="Chromosome"/>
</dbReference>
<dbReference type="Gene3D" id="3.30.565.10">
    <property type="entry name" value="Histidine kinase-like ATPase, C-terminal domain"/>
    <property type="match status" value="1"/>
</dbReference>
<keyword evidence="1" id="KW-0808">Transferase</keyword>
<protein>
    <submittedName>
        <fullName evidence="3">ATP-binding protein</fullName>
    </submittedName>
</protein>
<dbReference type="InterPro" id="IPR003594">
    <property type="entry name" value="HATPase_dom"/>
</dbReference>
<keyword evidence="4" id="KW-1185">Reference proteome</keyword>
<evidence type="ECO:0000313" key="4">
    <source>
        <dbReference type="Proteomes" id="UP001229952"/>
    </source>
</evidence>
<evidence type="ECO:0000313" key="3">
    <source>
        <dbReference type="EMBL" id="WLQ42899.1"/>
    </source>
</evidence>
<feature type="domain" description="Histidine kinase/HSP90-like ATPase" evidence="2">
    <location>
        <begin position="18"/>
        <end position="128"/>
    </location>
</feature>
<dbReference type="PANTHER" id="PTHR35526">
    <property type="entry name" value="ANTI-SIGMA-F FACTOR RSBW-RELATED"/>
    <property type="match status" value="1"/>
</dbReference>
<evidence type="ECO:0000259" key="2">
    <source>
        <dbReference type="Pfam" id="PF13581"/>
    </source>
</evidence>
<dbReference type="GO" id="GO:0005524">
    <property type="term" value="F:ATP binding"/>
    <property type="evidence" value="ECO:0007669"/>
    <property type="project" value="UniProtKB-KW"/>
</dbReference>
<evidence type="ECO:0000256" key="1">
    <source>
        <dbReference type="ARBA" id="ARBA00022527"/>
    </source>
</evidence>
<dbReference type="EMBL" id="CP120992">
    <property type="protein sequence ID" value="WLQ42899.1"/>
    <property type="molecule type" value="Genomic_DNA"/>
</dbReference>
<accession>A0ABY9I9C7</accession>
<dbReference type="InterPro" id="IPR036890">
    <property type="entry name" value="HATPase_C_sf"/>
</dbReference>
<keyword evidence="1" id="KW-0723">Serine/threonine-protein kinase</keyword>
<keyword evidence="3" id="KW-0547">Nucleotide-binding</keyword>
<gene>
    <name evidence="3" type="ORF">P8A22_24970</name>
</gene>
<dbReference type="RefSeq" id="WP_306090525.1">
    <property type="nucleotide sequence ID" value="NZ_CP120992.1"/>
</dbReference>
<sequence>MAGRSSSQTPHRYVLLFKACPEIMRQLRRAVRAELRPWGLAALVDEAELVVTELATNVVKHVGVGSAATLVIEVLADAVRVEVHDTSSQVPVLTEPGCTSECGRGLHLLVAMARDWGSQVTASGKAVWCELALPEGGERVRIYRADAVLGTYRTLVGAAAMPALGHSQAQKEVATTLIVDLLHWAVSQGCDPDDVLDRAQRHYEAVLDAAA</sequence>
<dbReference type="PANTHER" id="PTHR35526:SF3">
    <property type="entry name" value="ANTI-SIGMA-F FACTOR RSBW"/>
    <property type="match status" value="1"/>
</dbReference>
<dbReference type="CDD" id="cd16936">
    <property type="entry name" value="HATPase_RsbW-like"/>
    <property type="match status" value="1"/>
</dbReference>
<dbReference type="SUPFAM" id="SSF55874">
    <property type="entry name" value="ATPase domain of HSP90 chaperone/DNA topoisomerase II/histidine kinase"/>
    <property type="match status" value="1"/>
</dbReference>
<dbReference type="Pfam" id="PF13581">
    <property type="entry name" value="HATPase_c_2"/>
    <property type="match status" value="1"/>
</dbReference>
<name>A0ABY9I9C7_9ACTN</name>